<evidence type="ECO:0000313" key="1">
    <source>
        <dbReference type="EMBL" id="SIS21758.1"/>
    </source>
</evidence>
<name>A0A1N7HAS3_9ACTN</name>
<dbReference type="AlphaFoldDB" id="A0A1N7HAS3"/>
<dbReference type="Proteomes" id="UP000186096">
    <property type="component" value="Unassembled WGS sequence"/>
</dbReference>
<dbReference type="STRING" id="58117.SAMN05421833_1418"/>
<dbReference type="RefSeq" id="WP_159454902.1">
    <property type="nucleotide sequence ID" value="NZ_FTNI01000041.1"/>
</dbReference>
<accession>A0A1N7HAS3</accession>
<organism evidence="1 2">
    <name type="scientific">Microbispora rosea</name>
    <dbReference type="NCBI Taxonomy" id="58117"/>
    <lineage>
        <taxon>Bacteria</taxon>
        <taxon>Bacillati</taxon>
        <taxon>Actinomycetota</taxon>
        <taxon>Actinomycetes</taxon>
        <taxon>Streptosporangiales</taxon>
        <taxon>Streptosporangiaceae</taxon>
        <taxon>Microbispora</taxon>
    </lineage>
</organism>
<evidence type="ECO:0000313" key="2">
    <source>
        <dbReference type="Proteomes" id="UP000186096"/>
    </source>
</evidence>
<keyword evidence="2" id="KW-1185">Reference proteome</keyword>
<gene>
    <name evidence="1" type="ORF">SAMN05421833_1418</name>
</gene>
<proteinExistence type="predicted"/>
<protein>
    <submittedName>
        <fullName evidence="1">Uncharacterized protein</fullName>
    </submittedName>
</protein>
<sequence>MPVTVAPAGYDLVTWAQDVYADVAVDGDDAGETDLTPVRLGHSVAFDWAIRAAL</sequence>
<reference evidence="2" key="1">
    <citation type="submission" date="2017-01" db="EMBL/GenBank/DDBJ databases">
        <authorList>
            <person name="Varghese N."/>
            <person name="Submissions S."/>
        </authorList>
    </citation>
    <scope>NUCLEOTIDE SEQUENCE [LARGE SCALE GENOMIC DNA]</scope>
    <source>
        <strain evidence="2">ATCC 12950</strain>
    </source>
</reference>
<dbReference type="EMBL" id="FTNI01000041">
    <property type="protein sequence ID" value="SIS21758.1"/>
    <property type="molecule type" value="Genomic_DNA"/>
</dbReference>